<feature type="region of interest" description="Disordered" evidence="1">
    <location>
        <begin position="278"/>
        <end position="297"/>
    </location>
</feature>
<sequence>MPAPSPPGGVAGSDTPAGSECCCPRSPSLPPGPAVPCCPGCVLSAWFGVIILVPFSSLSPCAGLPAWPLPPFLRPPGPRPSPSCRCVHSAALRVRVPPPPPPAGTGLPAPVTPPRSVATCTDFSILVLSLGLGPAQSLVQPAAGAEASRQKGRLCVTSSLRLSRVGVNIYGKQSERTFPAWGFRRNGRSGLPAPWAHRDAPPRPREAAATGCLARLRTGGQEEDEASRRPACREQLPSSPSSANGAQTRVPLVPLTPHWCGDRGPLAACWLPSSQLSPLLAGSPAGGGKEGKGVPLE</sequence>
<gene>
    <name evidence="2" type="ORF">mPipKuh1_009363</name>
</gene>
<dbReference type="Proteomes" id="UP000558488">
    <property type="component" value="Unassembled WGS sequence"/>
</dbReference>
<name>A0A7J7TKA7_PIPKU</name>
<feature type="region of interest" description="Disordered" evidence="1">
    <location>
        <begin position="217"/>
        <end position="249"/>
    </location>
</feature>
<accession>A0A7J7TKA7</accession>
<evidence type="ECO:0000256" key="1">
    <source>
        <dbReference type="SAM" id="MobiDB-lite"/>
    </source>
</evidence>
<protein>
    <submittedName>
        <fullName evidence="2">Uncharacterized protein</fullName>
    </submittedName>
</protein>
<feature type="compositionally biased region" description="Polar residues" evidence="1">
    <location>
        <begin position="236"/>
        <end position="247"/>
    </location>
</feature>
<evidence type="ECO:0000313" key="3">
    <source>
        <dbReference type="Proteomes" id="UP000558488"/>
    </source>
</evidence>
<reference evidence="2 3" key="1">
    <citation type="journal article" date="2020" name="Nature">
        <title>Six reference-quality genomes reveal evolution of bat adaptations.</title>
        <authorList>
            <person name="Jebb D."/>
            <person name="Huang Z."/>
            <person name="Pippel M."/>
            <person name="Hughes G.M."/>
            <person name="Lavrichenko K."/>
            <person name="Devanna P."/>
            <person name="Winkler S."/>
            <person name="Jermiin L.S."/>
            <person name="Skirmuntt E.C."/>
            <person name="Katzourakis A."/>
            <person name="Burkitt-Gray L."/>
            <person name="Ray D.A."/>
            <person name="Sullivan K.A.M."/>
            <person name="Roscito J.G."/>
            <person name="Kirilenko B.M."/>
            <person name="Davalos L.M."/>
            <person name="Corthals A.P."/>
            <person name="Power M.L."/>
            <person name="Jones G."/>
            <person name="Ransome R.D."/>
            <person name="Dechmann D.K.N."/>
            <person name="Locatelli A.G."/>
            <person name="Puechmaille S.J."/>
            <person name="Fedrigo O."/>
            <person name="Jarvis E.D."/>
            <person name="Hiller M."/>
            <person name="Vernes S.C."/>
            <person name="Myers E.W."/>
            <person name="Teeling E.C."/>
        </authorList>
    </citation>
    <scope>NUCLEOTIDE SEQUENCE [LARGE SCALE GENOMIC DNA]</scope>
    <source>
        <strain evidence="2">MPipKuh1</strain>
        <tissue evidence="2">Flight muscle</tissue>
    </source>
</reference>
<dbReference type="AlphaFoldDB" id="A0A7J7TKA7"/>
<organism evidence="2 3">
    <name type="scientific">Pipistrellus kuhlii</name>
    <name type="common">Kuhl's pipistrelle</name>
    <dbReference type="NCBI Taxonomy" id="59472"/>
    <lineage>
        <taxon>Eukaryota</taxon>
        <taxon>Metazoa</taxon>
        <taxon>Chordata</taxon>
        <taxon>Craniata</taxon>
        <taxon>Vertebrata</taxon>
        <taxon>Euteleostomi</taxon>
        <taxon>Mammalia</taxon>
        <taxon>Eutheria</taxon>
        <taxon>Laurasiatheria</taxon>
        <taxon>Chiroptera</taxon>
        <taxon>Yangochiroptera</taxon>
        <taxon>Vespertilionidae</taxon>
        <taxon>Pipistrellus</taxon>
    </lineage>
</organism>
<evidence type="ECO:0000313" key="2">
    <source>
        <dbReference type="EMBL" id="KAF6301131.1"/>
    </source>
</evidence>
<dbReference type="EMBL" id="JACAGB010000028">
    <property type="protein sequence ID" value="KAF6301131.1"/>
    <property type="molecule type" value="Genomic_DNA"/>
</dbReference>
<proteinExistence type="predicted"/>
<comment type="caution">
    <text evidence="2">The sequence shown here is derived from an EMBL/GenBank/DDBJ whole genome shotgun (WGS) entry which is preliminary data.</text>
</comment>
<keyword evidence="3" id="KW-1185">Reference proteome</keyword>